<dbReference type="EMBL" id="BAABBY010000009">
    <property type="protein sequence ID" value="GAA4209428.1"/>
    <property type="molecule type" value="Genomic_DNA"/>
</dbReference>
<evidence type="ECO:0000313" key="2">
    <source>
        <dbReference type="EMBL" id="GAA4209428.1"/>
    </source>
</evidence>
<feature type="region of interest" description="Disordered" evidence="1">
    <location>
        <begin position="53"/>
        <end position="105"/>
    </location>
</feature>
<proteinExistence type="predicted"/>
<feature type="region of interest" description="Disordered" evidence="1">
    <location>
        <begin position="1"/>
        <end position="28"/>
    </location>
</feature>
<feature type="compositionally biased region" description="Basic and acidic residues" evidence="1">
    <location>
        <begin position="89"/>
        <end position="105"/>
    </location>
</feature>
<evidence type="ECO:0000256" key="1">
    <source>
        <dbReference type="SAM" id="MobiDB-lite"/>
    </source>
</evidence>
<protein>
    <submittedName>
        <fullName evidence="2">Uncharacterized protein</fullName>
    </submittedName>
</protein>
<evidence type="ECO:0000313" key="3">
    <source>
        <dbReference type="Proteomes" id="UP001501772"/>
    </source>
</evidence>
<feature type="compositionally biased region" description="Basic and acidic residues" evidence="1">
    <location>
        <begin position="54"/>
        <end position="79"/>
    </location>
</feature>
<sequence length="105" mass="12034">MLLRIELPENNATMEMNDENKKKEIDPQLGIDRDEEIDWDNGEATYGHKRTDFRRKNEPNETHLAKTDGAAHDVNKELKNSNLSQNEDIGNRNKDADKGISGKDQ</sequence>
<comment type="caution">
    <text evidence="2">The sequence shown here is derived from an EMBL/GenBank/DDBJ whole genome shotgun (WGS) entry which is preliminary data.</text>
</comment>
<accession>A0ABP8BKX5</accession>
<dbReference type="Proteomes" id="UP001501772">
    <property type="component" value="Unassembled WGS sequence"/>
</dbReference>
<organism evidence="2 3">
    <name type="scientific">Pedobacter jeongneungensis</name>
    <dbReference type="NCBI Taxonomy" id="947309"/>
    <lineage>
        <taxon>Bacteria</taxon>
        <taxon>Pseudomonadati</taxon>
        <taxon>Bacteroidota</taxon>
        <taxon>Sphingobacteriia</taxon>
        <taxon>Sphingobacteriales</taxon>
        <taxon>Sphingobacteriaceae</taxon>
        <taxon>Pedobacter</taxon>
    </lineage>
</organism>
<reference evidence="3" key="1">
    <citation type="journal article" date="2019" name="Int. J. Syst. Evol. Microbiol.">
        <title>The Global Catalogue of Microorganisms (GCM) 10K type strain sequencing project: providing services to taxonomists for standard genome sequencing and annotation.</title>
        <authorList>
            <consortium name="The Broad Institute Genomics Platform"/>
            <consortium name="The Broad Institute Genome Sequencing Center for Infectious Disease"/>
            <person name="Wu L."/>
            <person name="Ma J."/>
        </authorList>
    </citation>
    <scope>NUCLEOTIDE SEQUENCE [LARGE SCALE GENOMIC DNA]</scope>
    <source>
        <strain evidence="3">JCM 17626</strain>
    </source>
</reference>
<gene>
    <name evidence="2" type="ORF">GCM10022289_34870</name>
</gene>
<name>A0ABP8BKX5_9SPHI</name>
<keyword evidence="3" id="KW-1185">Reference proteome</keyword>